<accession>A0A1R2C6C9</accession>
<dbReference type="AlphaFoldDB" id="A0A1R2C6C9"/>
<keyword evidence="2" id="KW-1185">Reference proteome</keyword>
<reference evidence="1 2" key="1">
    <citation type="submission" date="2016-11" db="EMBL/GenBank/DDBJ databases">
        <title>The macronuclear genome of Stentor coeruleus: a giant cell with tiny introns.</title>
        <authorList>
            <person name="Slabodnick M."/>
            <person name="Ruby J.G."/>
            <person name="Reiff S.B."/>
            <person name="Swart E.C."/>
            <person name="Gosai S."/>
            <person name="Prabakaran S."/>
            <person name="Witkowska E."/>
            <person name="Larue G.E."/>
            <person name="Fisher S."/>
            <person name="Freeman R.M."/>
            <person name="Gunawardena J."/>
            <person name="Chu W."/>
            <person name="Stover N.A."/>
            <person name="Gregory B.D."/>
            <person name="Nowacki M."/>
            <person name="Derisi J."/>
            <person name="Roy S.W."/>
            <person name="Marshall W.F."/>
            <person name="Sood P."/>
        </authorList>
    </citation>
    <scope>NUCLEOTIDE SEQUENCE [LARGE SCALE GENOMIC DNA]</scope>
    <source>
        <strain evidence="1">WM001</strain>
    </source>
</reference>
<protein>
    <submittedName>
        <fullName evidence="1">Uncharacterized protein</fullName>
    </submittedName>
</protein>
<gene>
    <name evidence="1" type="ORF">SteCoe_14336</name>
</gene>
<evidence type="ECO:0000313" key="2">
    <source>
        <dbReference type="Proteomes" id="UP000187209"/>
    </source>
</evidence>
<dbReference type="EMBL" id="MPUH01000266">
    <property type="protein sequence ID" value="OMJ84529.1"/>
    <property type="molecule type" value="Genomic_DNA"/>
</dbReference>
<dbReference type="Gene3D" id="1.10.238.10">
    <property type="entry name" value="EF-hand"/>
    <property type="match status" value="1"/>
</dbReference>
<evidence type="ECO:0000313" key="1">
    <source>
        <dbReference type="EMBL" id="OMJ84529.1"/>
    </source>
</evidence>
<comment type="caution">
    <text evidence="1">The sequence shown here is derived from an EMBL/GenBank/DDBJ whole genome shotgun (WGS) entry which is preliminary data.</text>
</comment>
<dbReference type="Proteomes" id="UP000187209">
    <property type="component" value="Unassembled WGS sequence"/>
</dbReference>
<sequence>MGCLQSHVELSREDKIIADMELQLEYAGLNCIKVDYVIRRYSENREINKFQWDNIVAELGIKSKNYRNCPELEAFYDTFTNENQCINTKELLILGILLSLGQIRTKARLLFEIYDSENLKVIDQSCIEDLFEILKKITIVRLPMLVNNNNEPPENRRKIELYARVLNAKSLRAKQQFIKLLSDNKDKIPLEEFKVKFDVFENALLLSTFGFRSFLAQF</sequence>
<proteinExistence type="predicted"/>
<name>A0A1R2C6C9_9CILI</name>
<organism evidence="1 2">
    <name type="scientific">Stentor coeruleus</name>
    <dbReference type="NCBI Taxonomy" id="5963"/>
    <lineage>
        <taxon>Eukaryota</taxon>
        <taxon>Sar</taxon>
        <taxon>Alveolata</taxon>
        <taxon>Ciliophora</taxon>
        <taxon>Postciliodesmatophora</taxon>
        <taxon>Heterotrichea</taxon>
        <taxon>Heterotrichida</taxon>
        <taxon>Stentoridae</taxon>
        <taxon>Stentor</taxon>
    </lineage>
</organism>